<dbReference type="EMBL" id="MGGD01000075">
    <property type="protein sequence ID" value="OGM19288.1"/>
    <property type="molecule type" value="Genomic_DNA"/>
</dbReference>
<evidence type="ECO:0000256" key="8">
    <source>
        <dbReference type="ARBA" id="ARBA00022801"/>
    </source>
</evidence>
<dbReference type="GO" id="GO:0008237">
    <property type="term" value="F:metallopeptidase activity"/>
    <property type="evidence" value="ECO:0007669"/>
    <property type="project" value="UniProtKB-KW"/>
</dbReference>
<keyword evidence="10 13" id="KW-1133">Transmembrane helix</keyword>
<evidence type="ECO:0000256" key="1">
    <source>
        <dbReference type="ARBA" id="ARBA00001947"/>
    </source>
</evidence>
<sequence>MELIGWILAFIIAITIHEASHAWMANRLGDPTARLMGRLSLNPIVHYDPVGTTLLLVLVFMRAVLHIPVIPFGWAKPVIIDPYNLRRPRRDSAIVSLAGPLANLLFALLASIIIRLSFFAFGSYGALSLVLIPAIILNIVLAIFNLIPIHPLDGGKIFIGLLPEHEAREADNFLRRYGMIILLFLIFPTFGGSSPISALMSPIIDFVLKILLPGSAFT</sequence>
<evidence type="ECO:0000256" key="6">
    <source>
        <dbReference type="ARBA" id="ARBA00022692"/>
    </source>
</evidence>
<proteinExistence type="inferred from homology"/>
<dbReference type="InterPro" id="IPR044537">
    <property type="entry name" value="Rip2-like"/>
</dbReference>
<keyword evidence="8" id="KW-0378">Hydrolase</keyword>
<evidence type="ECO:0000256" key="7">
    <source>
        <dbReference type="ARBA" id="ARBA00022723"/>
    </source>
</evidence>
<dbReference type="GO" id="GO:0006508">
    <property type="term" value="P:proteolysis"/>
    <property type="evidence" value="ECO:0007669"/>
    <property type="project" value="UniProtKB-KW"/>
</dbReference>
<evidence type="ECO:0000256" key="12">
    <source>
        <dbReference type="ARBA" id="ARBA00023136"/>
    </source>
</evidence>
<dbReference type="PANTHER" id="PTHR35864:SF1">
    <property type="entry name" value="ZINC METALLOPROTEASE YWHC-RELATED"/>
    <property type="match status" value="1"/>
</dbReference>
<evidence type="ECO:0000313" key="16">
    <source>
        <dbReference type="Proteomes" id="UP000176741"/>
    </source>
</evidence>
<evidence type="ECO:0000256" key="5">
    <source>
        <dbReference type="ARBA" id="ARBA00022670"/>
    </source>
</evidence>
<gene>
    <name evidence="15" type="ORF">A2771_00030</name>
</gene>
<comment type="cofactor">
    <cofactor evidence="1">
        <name>Zn(2+)</name>
        <dbReference type="ChEBI" id="CHEBI:29105"/>
    </cofactor>
</comment>
<feature type="transmembrane region" description="Helical" evidence="13">
    <location>
        <begin position="124"/>
        <end position="147"/>
    </location>
</feature>
<comment type="caution">
    <text evidence="15">The sequence shown here is derived from an EMBL/GenBank/DDBJ whole genome shotgun (WGS) entry which is preliminary data.</text>
</comment>
<dbReference type="CDD" id="cd06158">
    <property type="entry name" value="S2P-M50_like_1"/>
    <property type="match status" value="1"/>
</dbReference>
<dbReference type="Proteomes" id="UP000176741">
    <property type="component" value="Unassembled WGS sequence"/>
</dbReference>
<feature type="transmembrane region" description="Helical" evidence="13">
    <location>
        <begin position="51"/>
        <end position="74"/>
    </location>
</feature>
<feature type="domain" description="Peptidase M50" evidence="14">
    <location>
        <begin position="131"/>
        <end position="185"/>
    </location>
</feature>
<evidence type="ECO:0000256" key="11">
    <source>
        <dbReference type="ARBA" id="ARBA00023049"/>
    </source>
</evidence>
<accession>A0A1F7XY04</accession>
<keyword evidence="9" id="KW-0862">Zinc</keyword>
<reference evidence="15 16" key="1">
    <citation type="journal article" date="2016" name="Nat. Commun.">
        <title>Thousands of microbial genomes shed light on interconnected biogeochemical processes in an aquifer system.</title>
        <authorList>
            <person name="Anantharaman K."/>
            <person name="Brown C.T."/>
            <person name="Hug L.A."/>
            <person name="Sharon I."/>
            <person name="Castelle C.J."/>
            <person name="Probst A.J."/>
            <person name="Thomas B.C."/>
            <person name="Singh A."/>
            <person name="Wilkins M.J."/>
            <person name="Karaoz U."/>
            <person name="Brodie E.L."/>
            <person name="Williams K.H."/>
            <person name="Hubbard S.S."/>
            <person name="Banfield J.F."/>
        </authorList>
    </citation>
    <scope>NUCLEOTIDE SEQUENCE [LARGE SCALE GENOMIC DNA]</scope>
</reference>
<name>A0A1F7XY04_9BACT</name>
<organism evidence="15 16">
    <name type="scientific">Candidatus Woesebacteria bacterium RIFCSPHIGHO2_01_FULL_38_26b</name>
    <dbReference type="NCBI Taxonomy" id="1802491"/>
    <lineage>
        <taxon>Bacteria</taxon>
        <taxon>Candidatus Woeseibacteriota</taxon>
    </lineage>
</organism>
<dbReference type="PANTHER" id="PTHR35864">
    <property type="entry name" value="ZINC METALLOPROTEASE MJ0611-RELATED"/>
    <property type="match status" value="1"/>
</dbReference>
<keyword evidence="4" id="KW-1003">Cell membrane</keyword>
<dbReference type="AlphaFoldDB" id="A0A1F7XY04"/>
<evidence type="ECO:0000256" key="10">
    <source>
        <dbReference type="ARBA" id="ARBA00022989"/>
    </source>
</evidence>
<dbReference type="InterPro" id="IPR008915">
    <property type="entry name" value="Peptidase_M50"/>
</dbReference>
<dbReference type="GO" id="GO:0046872">
    <property type="term" value="F:metal ion binding"/>
    <property type="evidence" value="ECO:0007669"/>
    <property type="project" value="UniProtKB-KW"/>
</dbReference>
<feature type="transmembrane region" description="Helical" evidence="13">
    <location>
        <begin position="94"/>
        <end position="118"/>
    </location>
</feature>
<keyword evidence="12 13" id="KW-0472">Membrane</keyword>
<dbReference type="GO" id="GO:0005886">
    <property type="term" value="C:plasma membrane"/>
    <property type="evidence" value="ECO:0007669"/>
    <property type="project" value="UniProtKB-SubCell"/>
</dbReference>
<dbReference type="InterPro" id="IPR052348">
    <property type="entry name" value="Metallopeptidase_M50B"/>
</dbReference>
<keyword evidence="11" id="KW-0482">Metalloprotease</keyword>
<evidence type="ECO:0000256" key="9">
    <source>
        <dbReference type="ARBA" id="ARBA00022833"/>
    </source>
</evidence>
<comment type="similarity">
    <text evidence="3">Belongs to the peptidase M50B family.</text>
</comment>
<protein>
    <recommendedName>
        <fullName evidence="14">Peptidase M50 domain-containing protein</fullName>
    </recommendedName>
</protein>
<evidence type="ECO:0000256" key="4">
    <source>
        <dbReference type="ARBA" id="ARBA00022475"/>
    </source>
</evidence>
<evidence type="ECO:0000256" key="13">
    <source>
        <dbReference type="SAM" id="Phobius"/>
    </source>
</evidence>
<keyword evidence="6 13" id="KW-0812">Transmembrane</keyword>
<dbReference type="Pfam" id="PF02163">
    <property type="entry name" value="Peptidase_M50"/>
    <property type="match status" value="2"/>
</dbReference>
<evidence type="ECO:0000256" key="3">
    <source>
        <dbReference type="ARBA" id="ARBA00007931"/>
    </source>
</evidence>
<evidence type="ECO:0000256" key="2">
    <source>
        <dbReference type="ARBA" id="ARBA00004651"/>
    </source>
</evidence>
<evidence type="ECO:0000259" key="14">
    <source>
        <dbReference type="Pfam" id="PF02163"/>
    </source>
</evidence>
<evidence type="ECO:0000313" key="15">
    <source>
        <dbReference type="EMBL" id="OGM19288.1"/>
    </source>
</evidence>
<keyword evidence="5" id="KW-0645">Protease</keyword>
<feature type="transmembrane region" description="Helical" evidence="13">
    <location>
        <begin position="177"/>
        <end position="204"/>
    </location>
</feature>
<feature type="domain" description="Peptidase M50" evidence="14">
    <location>
        <begin position="7"/>
        <end position="114"/>
    </location>
</feature>
<keyword evidence="7" id="KW-0479">Metal-binding</keyword>
<comment type="subcellular location">
    <subcellularLocation>
        <location evidence="2">Cell membrane</location>
        <topology evidence="2">Multi-pass membrane protein</topology>
    </subcellularLocation>
</comment>